<name>A0ABQ1YJW7_9BACL</name>
<feature type="domain" description="Aminoglycoside phosphotransferase" evidence="1">
    <location>
        <begin position="8"/>
        <end position="188"/>
    </location>
</feature>
<gene>
    <name evidence="2" type="ORF">GCM10008013_27980</name>
</gene>
<accession>A0ABQ1YJW7</accession>
<comment type="caution">
    <text evidence="2">The sequence shown here is derived from an EMBL/GenBank/DDBJ whole genome shotgun (WGS) entry which is preliminary data.</text>
</comment>
<dbReference type="Gene3D" id="3.90.1200.10">
    <property type="match status" value="1"/>
</dbReference>
<organism evidence="2 3">
    <name type="scientific">Paenibacillus segetis</name>
    <dbReference type="NCBI Taxonomy" id="1325360"/>
    <lineage>
        <taxon>Bacteria</taxon>
        <taxon>Bacillati</taxon>
        <taxon>Bacillota</taxon>
        <taxon>Bacilli</taxon>
        <taxon>Bacillales</taxon>
        <taxon>Paenibacillaceae</taxon>
        <taxon>Paenibacillus</taxon>
    </lineage>
</organism>
<dbReference type="Pfam" id="PF01636">
    <property type="entry name" value="APH"/>
    <property type="match status" value="1"/>
</dbReference>
<proteinExistence type="predicted"/>
<dbReference type="RefSeq" id="WP_188539716.1">
    <property type="nucleotide sequence ID" value="NZ_BMFT01000001.1"/>
</dbReference>
<evidence type="ECO:0000313" key="2">
    <source>
        <dbReference type="EMBL" id="GGH26885.1"/>
    </source>
</evidence>
<dbReference type="InterPro" id="IPR011009">
    <property type="entry name" value="Kinase-like_dom_sf"/>
</dbReference>
<sequence>MPDATGIIASGRTAEILFFGEGQVLKLFRPGLPEQLSSDEYNISNAVYNLGLSCPRPIEIIDYEERKGIIYSQIDGITMLKTIEKKIWTTKKQAKRMATLHRDIHSKSVSSIPKQREILIDRIQHAPLLTTEEKSIILFKLMSLKEGNKLCHGDFHPDNIMLGEKTEWVIDWMTGVEGNPAGDVARTILMLKLGNTPDETPKIISRLISLIRHKLLVTYTKEYISTSDVTMEEINQWMGPVAADQVGSR</sequence>
<evidence type="ECO:0000313" key="3">
    <source>
        <dbReference type="Proteomes" id="UP000659344"/>
    </source>
</evidence>
<keyword evidence="3" id="KW-1185">Reference proteome</keyword>
<dbReference type="InterPro" id="IPR002575">
    <property type="entry name" value="Aminoglycoside_PTrfase"/>
</dbReference>
<dbReference type="EMBL" id="BMFT01000001">
    <property type="protein sequence ID" value="GGH26885.1"/>
    <property type="molecule type" value="Genomic_DNA"/>
</dbReference>
<reference evidence="3" key="1">
    <citation type="journal article" date="2019" name="Int. J. Syst. Evol. Microbiol.">
        <title>The Global Catalogue of Microorganisms (GCM) 10K type strain sequencing project: providing services to taxonomists for standard genome sequencing and annotation.</title>
        <authorList>
            <consortium name="The Broad Institute Genomics Platform"/>
            <consortium name="The Broad Institute Genome Sequencing Center for Infectious Disease"/>
            <person name="Wu L."/>
            <person name="Ma J."/>
        </authorList>
    </citation>
    <scope>NUCLEOTIDE SEQUENCE [LARGE SCALE GENOMIC DNA]</scope>
    <source>
        <strain evidence="3">CGMCC 1.12769</strain>
    </source>
</reference>
<dbReference type="SUPFAM" id="SSF56112">
    <property type="entry name" value="Protein kinase-like (PK-like)"/>
    <property type="match status" value="1"/>
</dbReference>
<protein>
    <submittedName>
        <fullName evidence="2">Aminoglycoside phosphotransferase</fullName>
    </submittedName>
</protein>
<dbReference type="Proteomes" id="UP000659344">
    <property type="component" value="Unassembled WGS sequence"/>
</dbReference>
<evidence type="ECO:0000259" key="1">
    <source>
        <dbReference type="Pfam" id="PF01636"/>
    </source>
</evidence>